<name>A0A1E1MJU3_RHYSE</name>
<dbReference type="InterPro" id="IPR008547">
    <property type="entry name" value="DUF829_TMEM53"/>
</dbReference>
<dbReference type="EMBL" id="FJVC01000377">
    <property type="protein sequence ID" value="CZT49359.1"/>
    <property type="molecule type" value="Genomic_DNA"/>
</dbReference>
<evidence type="ECO:0000313" key="2">
    <source>
        <dbReference type="Proteomes" id="UP000177625"/>
    </source>
</evidence>
<gene>
    <name evidence="1" type="ORF">RSE6_10190</name>
</gene>
<proteinExistence type="predicted"/>
<dbReference type="Pfam" id="PF05705">
    <property type="entry name" value="DUF829"/>
    <property type="match status" value="1"/>
</dbReference>
<keyword evidence="2" id="KW-1185">Reference proteome</keyword>
<sequence length="204" mass="22715">MLRESWIYDKANQNLNNAISLKAKDKTPFPFERHKTTSNKHNAGIRARQAFEIHTNNSLAISSRDVAKAPVAWEHFVRLGPSVFYLEPTTPKAKHSTYPDLILVAGWMDASPRNLAKYTAKYETLYPSARILAIITTSIDAAFLPNSASLKRIKAAMDILYTLPPSAKVLAHFFSVGGAWSMVNMPSSQNIRARIISDPKTSLT</sequence>
<reference evidence="2" key="1">
    <citation type="submission" date="2016-03" db="EMBL/GenBank/DDBJ databases">
        <authorList>
            <person name="Guldener U."/>
        </authorList>
    </citation>
    <scope>NUCLEOTIDE SEQUENCE [LARGE SCALE GENOMIC DNA]</scope>
</reference>
<dbReference type="Proteomes" id="UP000177625">
    <property type="component" value="Unassembled WGS sequence"/>
</dbReference>
<organism evidence="1 2">
    <name type="scientific">Rhynchosporium secalis</name>
    <name type="common">Barley scald fungus</name>
    <dbReference type="NCBI Taxonomy" id="38038"/>
    <lineage>
        <taxon>Eukaryota</taxon>
        <taxon>Fungi</taxon>
        <taxon>Dikarya</taxon>
        <taxon>Ascomycota</taxon>
        <taxon>Pezizomycotina</taxon>
        <taxon>Leotiomycetes</taxon>
        <taxon>Helotiales</taxon>
        <taxon>Ploettnerulaceae</taxon>
        <taxon>Rhynchosporium</taxon>
    </lineage>
</organism>
<protein>
    <submittedName>
        <fullName evidence="1">Uncharacterized protein</fullName>
    </submittedName>
</protein>
<accession>A0A1E1MJU3</accession>
<dbReference type="AlphaFoldDB" id="A0A1E1MJU3"/>
<evidence type="ECO:0000313" key="1">
    <source>
        <dbReference type="EMBL" id="CZT49359.1"/>
    </source>
</evidence>